<gene>
    <name evidence="2" type="ORF">SAMN04488026_10387</name>
</gene>
<dbReference type="EMBL" id="FNEK01000038">
    <property type="protein sequence ID" value="SDK33565.1"/>
    <property type="molecule type" value="Genomic_DNA"/>
</dbReference>
<organism evidence="2 3">
    <name type="scientific">Aliiruegeria lutimaris</name>
    <dbReference type="NCBI Taxonomy" id="571298"/>
    <lineage>
        <taxon>Bacteria</taxon>
        <taxon>Pseudomonadati</taxon>
        <taxon>Pseudomonadota</taxon>
        <taxon>Alphaproteobacteria</taxon>
        <taxon>Rhodobacterales</taxon>
        <taxon>Roseobacteraceae</taxon>
        <taxon>Aliiruegeria</taxon>
    </lineage>
</organism>
<evidence type="ECO:0000259" key="1">
    <source>
        <dbReference type="Pfam" id="PF12680"/>
    </source>
</evidence>
<accession>A0A1G9B3Z2</accession>
<reference evidence="2 3" key="1">
    <citation type="submission" date="2016-10" db="EMBL/GenBank/DDBJ databases">
        <authorList>
            <person name="de Groot N.N."/>
        </authorList>
    </citation>
    <scope>NUCLEOTIDE SEQUENCE [LARGE SCALE GENOMIC DNA]</scope>
    <source>
        <strain evidence="2 3">DSM 25294</strain>
    </source>
</reference>
<dbReference type="Proteomes" id="UP000199382">
    <property type="component" value="Unassembled WGS sequence"/>
</dbReference>
<evidence type="ECO:0000313" key="2">
    <source>
        <dbReference type="EMBL" id="SDK33565.1"/>
    </source>
</evidence>
<keyword evidence="3" id="KW-1185">Reference proteome</keyword>
<dbReference type="STRING" id="571298.SAMN04488026_10387"/>
<dbReference type="Gene3D" id="3.10.450.50">
    <property type="match status" value="1"/>
</dbReference>
<proteinExistence type="predicted"/>
<dbReference type="OrthoDB" id="7844074at2"/>
<protein>
    <submittedName>
        <fullName evidence="2">SnoaL-like polyketide cyclase</fullName>
    </submittedName>
</protein>
<dbReference type="InterPro" id="IPR037401">
    <property type="entry name" value="SnoaL-like"/>
</dbReference>
<feature type="domain" description="SnoaL-like" evidence="1">
    <location>
        <begin position="8"/>
        <end position="110"/>
    </location>
</feature>
<dbReference type="SUPFAM" id="SSF54427">
    <property type="entry name" value="NTF2-like"/>
    <property type="match status" value="1"/>
</dbReference>
<dbReference type="Pfam" id="PF12680">
    <property type="entry name" value="SnoaL_2"/>
    <property type="match status" value="1"/>
</dbReference>
<dbReference type="InterPro" id="IPR032710">
    <property type="entry name" value="NTF2-like_dom_sf"/>
</dbReference>
<dbReference type="AlphaFoldDB" id="A0A1G9B3Z2"/>
<sequence>MTGKMELIQAFYDRVWVAGAVEEAEAFFDASAEASGLMPDLEIGGEEFHEFVAALLEQLKVTRVTLEKTVEEGEWISVMATFDATVLMTGQTISGSGMLVARIVDGRIVEAFNCLDFLGLFEKLGLVPENALALCMTGQRLS</sequence>
<name>A0A1G9B3Z2_9RHOB</name>
<evidence type="ECO:0000313" key="3">
    <source>
        <dbReference type="Proteomes" id="UP000199382"/>
    </source>
</evidence>